<keyword evidence="12" id="KW-1185">Reference proteome</keyword>
<feature type="transmembrane region" description="Helical" evidence="7">
    <location>
        <begin position="173"/>
        <end position="196"/>
    </location>
</feature>
<keyword evidence="3 7" id="KW-0812">Transmembrane</keyword>
<evidence type="ECO:0000313" key="12">
    <source>
        <dbReference type="Proteomes" id="UP000198939"/>
    </source>
</evidence>
<sequence length="611" mass="63043">MSPIAYTATIIAVAVVLFVWNKLPVVLVAMLTALALWASGVLTIGQALGGFGDPAVIFIASLFVVSSGLEVTGVTAWAGQLLIRGAGEESRTRLLLLTMALVSLLTALISVNGAVAALLPVVVVIAVRLRRNSSQLLMPLVFSAHAGSMLALTGTPVNVLVSEAGIDAGAGGFGFFEFALVGIPLLAGTMAIIILFGKQLLPERNGATMPADFSHHAKTLVEQYGLASGIYQMRVRASSPFVGLAPAGVDLLAHQGLQLVAIQEGETAGPLRRPHIAEGDHLLLRGEPDVAAAFAAAMHLAFRDEKATGHGEETLFNRSSGLAEVVIPPRSGLIGETVFPGMVTDSGDLIILAIQRAGAAIAPGSSTKDAGGIALQAGDTMLLQGTWKALDVHLNDPDVLVVNSPELVRRQAVPMGPGARQAVMILIAMVLLLATGIVPPAVAGLVAAGAIILSGIMSVEQAYRAVGWTTVILVGAMMPLSTAMVQTGAAKLMAEHLVNLVGDAGPVALLAGLFILTAIMGQLISNTATALIVIPIGVAAATAMGISPRPVLMSTAVAAAAAFLTPIATPTNLMVMGPGGYAFNDYWKLGLPLLIWFFVVSVFIVPLIWRF</sequence>
<protein>
    <submittedName>
        <fullName evidence="10">Citrate transporter</fullName>
    </submittedName>
    <submittedName>
        <fullName evidence="9">Na(+)/dicarboxylate symporter</fullName>
    </submittedName>
</protein>
<evidence type="ECO:0000256" key="7">
    <source>
        <dbReference type="SAM" id="Phobius"/>
    </source>
</evidence>
<keyword evidence="2" id="KW-0813">Transport</keyword>
<feature type="transmembrane region" description="Helical" evidence="7">
    <location>
        <begin position="523"/>
        <end position="544"/>
    </location>
</feature>
<dbReference type="Proteomes" id="UP000198939">
    <property type="component" value="Unassembled WGS sequence"/>
</dbReference>
<dbReference type="SUPFAM" id="SSF116726">
    <property type="entry name" value="TrkA C-terminal domain-like"/>
    <property type="match status" value="2"/>
</dbReference>
<dbReference type="InterPro" id="IPR004680">
    <property type="entry name" value="Cit_transptr-like_dom"/>
</dbReference>
<evidence type="ECO:0000256" key="2">
    <source>
        <dbReference type="ARBA" id="ARBA00022448"/>
    </source>
</evidence>
<accession>A0A1H8PUU3</accession>
<dbReference type="GO" id="GO:0008324">
    <property type="term" value="F:monoatomic cation transmembrane transporter activity"/>
    <property type="evidence" value="ECO:0007669"/>
    <property type="project" value="InterPro"/>
</dbReference>
<dbReference type="PANTHER" id="PTHR43652">
    <property type="entry name" value="BASIC AMINO ACID ANTIPORTER YFCC-RELATED"/>
    <property type="match status" value="1"/>
</dbReference>
<evidence type="ECO:0000256" key="4">
    <source>
        <dbReference type="ARBA" id="ARBA00022737"/>
    </source>
</evidence>
<feature type="transmembrane region" description="Helical" evidence="7">
    <location>
        <begin position="5"/>
        <end position="21"/>
    </location>
</feature>
<dbReference type="GO" id="GO:0006813">
    <property type="term" value="P:potassium ion transport"/>
    <property type="evidence" value="ECO:0007669"/>
    <property type="project" value="InterPro"/>
</dbReference>
<evidence type="ECO:0000256" key="6">
    <source>
        <dbReference type="ARBA" id="ARBA00023136"/>
    </source>
</evidence>
<evidence type="ECO:0000313" key="10">
    <source>
        <dbReference type="EMBL" id="SEO45447.1"/>
    </source>
</evidence>
<reference evidence="11" key="2">
    <citation type="submission" date="2016-10" db="EMBL/GenBank/DDBJ databases">
        <authorList>
            <person name="Wibberg D."/>
        </authorList>
    </citation>
    <scope>NUCLEOTIDE SEQUENCE [LARGE SCALE GENOMIC DNA]</scope>
</reference>
<feature type="transmembrane region" description="Helical" evidence="7">
    <location>
        <begin position="589"/>
        <end position="609"/>
    </location>
</feature>
<feature type="transmembrane region" description="Helical" evidence="7">
    <location>
        <begin position="139"/>
        <end position="161"/>
    </location>
</feature>
<gene>
    <name evidence="9" type="primary">sdcS</name>
    <name evidence="9" type="ORF">RTCCBAU85039_3552</name>
    <name evidence="10" type="ORF">SAMN05216228_1017113</name>
</gene>
<reference evidence="10 12" key="1">
    <citation type="submission" date="2016-10" db="EMBL/GenBank/DDBJ databases">
        <authorList>
            <person name="Varghese N."/>
            <person name="Submissions S."/>
        </authorList>
    </citation>
    <scope>NUCLEOTIDE SEQUENCE [LARGE SCALE GENOMIC DNA]</scope>
    <source>
        <strain evidence="10 12">CGMCC 1.7071</strain>
    </source>
</reference>
<dbReference type="STRING" id="501024.RTCCBAU85039_3552"/>
<keyword evidence="5 7" id="KW-1133">Transmembrane helix</keyword>
<keyword evidence="6 7" id="KW-0472">Membrane</keyword>
<dbReference type="Proteomes" id="UP000183063">
    <property type="component" value="Unassembled WGS sequence"/>
</dbReference>
<evidence type="ECO:0000259" key="8">
    <source>
        <dbReference type="PROSITE" id="PS51202"/>
    </source>
</evidence>
<dbReference type="OrthoDB" id="9809303at2"/>
<comment type="subcellular location">
    <subcellularLocation>
        <location evidence="1">Membrane</location>
        <topology evidence="1">Multi-pass membrane protein</topology>
    </subcellularLocation>
</comment>
<dbReference type="PANTHER" id="PTHR43652:SF2">
    <property type="entry name" value="BASIC AMINO ACID ANTIPORTER YFCC-RELATED"/>
    <property type="match status" value="1"/>
</dbReference>
<dbReference type="InterPro" id="IPR051679">
    <property type="entry name" value="DASS-Related_Transporters"/>
</dbReference>
<feature type="transmembrane region" description="Helical" evidence="7">
    <location>
        <begin position="27"/>
        <end position="48"/>
    </location>
</feature>
<dbReference type="RefSeq" id="WP_072377232.1">
    <property type="nucleotide sequence ID" value="NZ_FNXB01000017.1"/>
</dbReference>
<feature type="transmembrane region" description="Helical" evidence="7">
    <location>
        <begin position="99"/>
        <end position="127"/>
    </location>
</feature>
<proteinExistence type="predicted"/>
<keyword evidence="4" id="KW-0677">Repeat</keyword>
<dbReference type="InterPro" id="IPR036721">
    <property type="entry name" value="RCK_C_sf"/>
</dbReference>
<feature type="transmembrane region" description="Helical" evidence="7">
    <location>
        <begin position="425"/>
        <end position="453"/>
    </location>
</feature>
<feature type="transmembrane region" description="Helical" evidence="7">
    <location>
        <begin position="465"/>
        <end position="485"/>
    </location>
</feature>
<evidence type="ECO:0000313" key="11">
    <source>
        <dbReference type="Proteomes" id="UP000183063"/>
    </source>
</evidence>
<name>A0A1H8PUU3_9HYPH</name>
<evidence type="ECO:0000256" key="1">
    <source>
        <dbReference type="ARBA" id="ARBA00004141"/>
    </source>
</evidence>
<dbReference type="GO" id="GO:0005886">
    <property type="term" value="C:plasma membrane"/>
    <property type="evidence" value="ECO:0007669"/>
    <property type="project" value="TreeGrafter"/>
</dbReference>
<feature type="domain" description="RCK C-terminal" evidence="8">
    <location>
        <begin position="218"/>
        <end position="300"/>
    </location>
</feature>
<dbReference type="EMBL" id="FNXB01000017">
    <property type="protein sequence ID" value="SEH99172.1"/>
    <property type="molecule type" value="Genomic_DNA"/>
</dbReference>
<dbReference type="AlphaFoldDB" id="A0A1H8PUU3"/>
<feature type="transmembrane region" description="Helical" evidence="7">
    <location>
        <begin position="497"/>
        <end position="517"/>
    </location>
</feature>
<dbReference type="PROSITE" id="PS51202">
    <property type="entry name" value="RCK_C"/>
    <property type="match status" value="1"/>
</dbReference>
<dbReference type="Pfam" id="PF03600">
    <property type="entry name" value="CitMHS"/>
    <property type="match status" value="1"/>
</dbReference>
<dbReference type="Gene3D" id="3.30.70.1450">
    <property type="entry name" value="Regulator of K+ conductance, C-terminal domain"/>
    <property type="match status" value="2"/>
</dbReference>
<reference evidence="9" key="3">
    <citation type="submission" date="2016-10" db="EMBL/GenBank/DDBJ databases">
        <authorList>
            <person name="de Groot N.N."/>
        </authorList>
    </citation>
    <scope>NUCLEOTIDE SEQUENCE [LARGE SCALE GENOMIC DNA]</scope>
    <source>
        <strain evidence="9">CCBAU85039</strain>
    </source>
</reference>
<feature type="transmembrane region" description="Helical" evidence="7">
    <location>
        <begin position="551"/>
        <end position="569"/>
    </location>
</feature>
<dbReference type="InterPro" id="IPR006037">
    <property type="entry name" value="RCK_C"/>
</dbReference>
<organism evidence="9 11">
    <name type="scientific">Rhizobium tibeticum</name>
    <dbReference type="NCBI Taxonomy" id="501024"/>
    <lineage>
        <taxon>Bacteria</taxon>
        <taxon>Pseudomonadati</taxon>
        <taxon>Pseudomonadota</taxon>
        <taxon>Alphaproteobacteria</taxon>
        <taxon>Hyphomicrobiales</taxon>
        <taxon>Rhizobiaceae</taxon>
        <taxon>Rhizobium/Agrobacterium group</taxon>
        <taxon>Rhizobium</taxon>
    </lineage>
</organism>
<evidence type="ECO:0000313" key="9">
    <source>
        <dbReference type="EMBL" id="SEH99172.1"/>
    </source>
</evidence>
<evidence type="ECO:0000256" key="3">
    <source>
        <dbReference type="ARBA" id="ARBA00022692"/>
    </source>
</evidence>
<dbReference type="EMBL" id="FOCV01000017">
    <property type="protein sequence ID" value="SEO45447.1"/>
    <property type="molecule type" value="Genomic_DNA"/>
</dbReference>
<evidence type="ECO:0000256" key="5">
    <source>
        <dbReference type="ARBA" id="ARBA00022989"/>
    </source>
</evidence>